<keyword evidence="3" id="KW-1185">Reference proteome</keyword>
<evidence type="ECO:0000313" key="2">
    <source>
        <dbReference type="EnsemblPlants" id="AET6Gv20759200.5"/>
    </source>
</evidence>
<reference evidence="2" key="4">
    <citation type="submission" date="2019-03" db="UniProtKB">
        <authorList>
            <consortium name="EnsemblPlants"/>
        </authorList>
    </citation>
    <scope>IDENTIFICATION</scope>
</reference>
<dbReference type="Gramene" id="AET6Gv20759200.5">
    <property type="protein sequence ID" value="AET6Gv20759200.5"/>
    <property type="gene ID" value="AET6Gv20759200"/>
</dbReference>
<proteinExistence type="predicted"/>
<dbReference type="AlphaFoldDB" id="A0A453PJZ8"/>
<sequence>MFRRYYHSCLSADKISRTSLCRKLGHEPPTLRLIDRKEAGRTQEPAGTTAIGERRVGLGGSGKNTRSAVVHGQRGVQALPGDGAAHPVRGGQRRGGLRFGEHGELLGGQHPRAPVLGAGGQHPGDVDGVQDTINVLQFC</sequence>
<reference evidence="2" key="3">
    <citation type="journal article" date="2017" name="Nature">
        <title>Genome sequence of the progenitor of the wheat D genome Aegilops tauschii.</title>
        <authorList>
            <person name="Luo M.C."/>
            <person name="Gu Y.Q."/>
            <person name="Puiu D."/>
            <person name="Wang H."/>
            <person name="Twardziok S.O."/>
            <person name="Deal K.R."/>
            <person name="Huo N."/>
            <person name="Zhu T."/>
            <person name="Wang L."/>
            <person name="Wang Y."/>
            <person name="McGuire P.E."/>
            <person name="Liu S."/>
            <person name="Long H."/>
            <person name="Ramasamy R.K."/>
            <person name="Rodriguez J.C."/>
            <person name="Van S.L."/>
            <person name="Yuan L."/>
            <person name="Wang Z."/>
            <person name="Xia Z."/>
            <person name="Xiao L."/>
            <person name="Anderson O.D."/>
            <person name="Ouyang S."/>
            <person name="Liang Y."/>
            <person name="Zimin A.V."/>
            <person name="Pertea G."/>
            <person name="Qi P."/>
            <person name="Bennetzen J.L."/>
            <person name="Dai X."/>
            <person name="Dawson M.W."/>
            <person name="Muller H.G."/>
            <person name="Kugler K."/>
            <person name="Rivarola-Duarte L."/>
            <person name="Spannagl M."/>
            <person name="Mayer K.F.X."/>
            <person name="Lu F.H."/>
            <person name="Bevan M.W."/>
            <person name="Leroy P."/>
            <person name="Li P."/>
            <person name="You F.M."/>
            <person name="Sun Q."/>
            <person name="Liu Z."/>
            <person name="Lyons E."/>
            <person name="Wicker T."/>
            <person name="Salzberg S.L."/>
            <person name="Devos K.M."/>
            <person name="Dvorak J."/>
        </authorList>
    </citation>
    <scope>NUCLEOTIDE SEQUENCE [LARGE SCALE GENOMIC DNA]</scope>
    <source>
        <strain evidence="2">cv. AL8/78</strain>
    </source>
</reference>
<accession>A0A453PJZ8</accession>
<reference evidence="3" key="1">
    <citation type="journal article" date="2014" name="Science">
        <title>Ancient hybridizations among the ancestral genomes of bread wheat.</title>
        <authorList>
            <consortium name="International Wheat Genome Sequencing Consortium,"/>
            <person name="Marcussen T."/>
            <person name="Sandve S.R."/>
            <person name="Heier L."/>
            <person name="Spannagl M."/>
            <person name="Pfeifer M."/>
            <person name="Jakobsen K.S."/>
            <person name="Wulff B.B."/>
            <person name="Steuernagel B."/>
            <person name="Mayer K.F."/>
            <person name="Olsen O.A."/>
        </authorList>
    </citation>
    <scope>NUCLEOTIDE SEQUENCE [LARGE SCALE GENOMIC DNA]</scope>
    <source>
        <strain evidence="3">cv. AL8/78</strain>
    </source>
</reference>
<name>A0A453PJZ8_AEGTS</name>
<feature type="region of interest" description="Disordered" evidence="1">
    <location>
        <begin position="39"/>
        <end position="66"/>
    </location>
</feature>
<reference evidence="3" key="2">
    <citation type="journal article" date="2017" name="Nat. Plants">
        <title>The Aegilops tauschii genome reveals multiple impacts of transposons.</title>
        <authorList>
            <person name="Zhao G."/>
            <person name="Zou C."/>
            <person name="Li K."/>
            <person name="Wang K."/>
            <person name="Li T."/>
            <person name="Gao L."/>
            <person name="Zhang X."/>
            <person name="Wang H."/>
            <person name="Yang Z."/>
            <person name="Liu X."/>
            <person name="Jiang W."/>
            <person name="Mao L."/>
            <person name="Kong X."/>
            <person name="Jiao Y."/>
            <person name="Jia J."/>
        </authorList>
    </citation>
    <scope>NUCLEOTIDE SEQUENCE [LARGE SCALE GENOMIC DNA]</scope>
    <source>
        <strain evidence="3">cv. AL8/78</strain>
    </source>
</reference>
<dbReference type="Proteomes" id="UP000015105">
    <property type="component" value="Chromosome 6D"/>
</dbReference>
<evidence type="ECO:0000256" key="1">
    <source>
        <dbReference type="SAM" id="MobiDB-lite"/>
    </source>
</evidence>
<evidence type="ECO:0000313" key="3">
    <source>
        <dbReference type="Proteomes" id="UP000015105"/>
    </source>
</evidence>
<dbReference type="EnsemblPlants" id="AET6Gv20759200.5">
    <property type="protein sequence ID" value="AET6Gv20759200.5"/>
    <property type="gene ID" value="AET6Gv20759200"/>
</dbReference>
<reference evidence="2" key="5">
    <citation type="journal article" date="2021" name="G3 (Bethesda)">
        <title>Aegilops tauschii genome assembly Aet v5.0 features greater sequence contiguity and improved annotation.</title>
        <authorList>
            <person name="Wang L."/>
            <person name="Zhu T."/>
            <person name="Rodriguez J.C."/>
            <person name="Deal K.R."/>
            <person name="Dubcovsky J."/>
            <person name="McGuire P.E."/>
            <person name="Lux T."/>
            <person name="Spannagl M."/>
            <person name="Mayer K.F.X."/>
            <person name="Baldrich P."/>
            <person name="Meyers B.C."/>
            <person name="Huo N."/>
            <person name="Gu Y.Q."/>
            <person name="Zhou H."/>
            <person name="Devos K.M."/>
            <person name="Bennetzen J.L."/>
            <person name="Unver T."/>
            <person name="Budak H."/>
            <person name="Gulick P.J."/>
            <person name="Galiba G."/>
            <person name="Kalapos B."/>
            <person name="Nelson D.R."/>
            <person name="Li P."/>
            <person name="You F.M."/>
            <person name="Luo M.C."/>
            <person name="Dvorak J."/>
        </authorList>
    </citation>
    <scope>NUCLEOTIDE SEQUENCE [LARGE SCALE GENOMIC DNA]</scope>
    <source>
        <strain evidence="2">cv. AL8/78</strain>
    </source>
</reference>
<protein>
    <submittedName>
        <fullName evidence="2">Uncharacterized protein</fullName>
    </submittedName>
</protein>
<organism evidence="2 3">
    <name type="scientific">Aegilops tauschii subsp. strangulata</name>
    <name type="common">Goatgrass</name>
    <dbReference type="NCBI Taxonomy" id="200361"/>
    <lineage>
        <taxon>Eukaryota</taxon>
        <taxon>Viridiplantae</taxon>
        <taxon>Streptophyta</taxon>
        <taxon>Embryophyta</taxon>
        <taxon>Tracheophyta</taxon>
        <taxon>Spermatophyta</taxon>
        <taxon>Magnoliopsida</taxon>
        <taxon>Liliopsida</taxon>
        <taxon>Poales</taxon>
        <taxon>Poaceae</taxon>
        <taxon>BOP clade</taxon>
        <taxon>Pooideae</taxon>
        <taxon>Triticodae</taxon>
        <taxon>Triticeae</taxon>
        <taxon>Triticinae</taxon>
        <taxon>Aegilops</taxon>
    </lineage>
</organism>